<dbReference type="GO" id="GO:0005254">
    <property type="term" value="F:chloride channel activity"/>
    <property type="evidence" value="ECO:0007669"/>
    <property type="project" value="TreeGrafter"/>
</dbReference>
<dbReference type="GO" id="GO:0005886">
    <property type="term" value="C:plasma membrane"/>
    <property type="evidence" value="ECO:0007669"/>
    <property type="project" value="UniProtKB-SubCell"/>
</dbReference>
<keyword evidence="12" id="KW-1185">Reference proteome</keyword>
<keyword evidence="3" id="KW-1003">Cell membrane</keyword>
<dbReference type="OrthoDB" id="296386at2759"/>
<proteinExistence type="inferred from homology"/>
<reference evidence="11" key="1">
    <citation type="submission" date="2022-01" db="EMBL/GenBank/DDBJ databases">
        <authorList>
            <person name="King R."/>
        </authorList>
    </citation>
    <scope>NUCLEOTIDE SEQUENCE</scope>
</reference>
<comment type="caution">
    <text evidence="8">Lacks conserved residue(s) required for the propagation of feature annotation.</text>
</comment>
<gene>
    <name evidence="11" type="ORF">PHYEVI_LOCUS6204</name>
</gene>
<evidence type="ECO:0000256" key="8">
    <source>
        <dbReference type="RuleBase" id="RU280814"/>
    </source>
</evidence>
<evidence type="ECO:0000313" key="12">
    <source>
        <dbReference type="Proteomes" id="UP001153712"/>
    </source>
</evidence>
<keyword evidence="5 8" id="KW-1133">Transmembrane helix</keyword>
<feature type="transmembrane region" description="Helical" evidence="8">
    <location>
        <begin position="667"/>
        <end position="689"/>
    </location>
</feature>
<dbReference type="InterPro" id="IPR032394">
    <property type="entry name" value="Anoct_dimer"/>
</dbReference>
<dbReference type="Pfam" id="PF16178">
    <property type="entry name" value="Anoct_dimer"/>
    <property type="match status" value="1"/>
</dbReference>
<comment type="subcellular location">
    <subcellularLocation>
        <location evidence="1">Cell membrane</location>
        <topology evidence="1">Multi-pass membrane protein</topology>
    </subcellularLocation>
    <subcellularLocation>
        <location evidence="8">Membrane</location>
        <topology evidence="8">Multi-pass membrane protein</topology>
    </subcellularLocation>
</comment>
<dbReference type="EMBL" id="OU900096">
    <property type="protein sequence ID" value="CAG9859841.1"/>
    <property type="molecule type" value="Genomic_DNA"/>
</dbReference>
<sequence length="923" mass="107855">MEDDNEFYDTISVNSFLPERRFKNYLSLSRNTVYRSIMDFDDGNNVELDNLEQTKVPTNRVVKTYDQWKNRRWRNFSSRDLSVDFVLAYDDQGKDADVEKRRIFEANLEANGLILEREENQRIHFIKIHVPREVLCRYAEILKLRLPIRDEEQCPASKENILTQLVTVIMGRCNVLLDPKKFPEKRNLLTAEFSKDKNYLFDFEDPNFFDTSVKITVISYILEREKFGDEDQDKGIKRLIAEGVYKAAYPLHDGDLHDRSSKRKLLLDEWASVSKCIKYQPIDDIKDYFGVKIALYFSWLGFYTHMLIPASIVGVMCLIYGAATLDSDTLSRDICSRNITMCPRCDKYCDYWNLQDGCTYAKIQHVIDNPATIFFAVFMSFWGALYLELWKRYSAEIAHRWGLTGFDLQAEPPRPEYLLRLANAKKKKLNVVTQLQEPVVPFWRVKLPSIILSFSIALFWTMIALVVVVGIVVYRMSYVTSDVLYGDKLSYKIYIVPVTAGLINLVCIVILNFIYNRLAEWLTEMELQRTQTEFDDSLTIKIYMFQFVNYYSCIFYIAFIKGKFVGYPAKYNRIFGYRQEECNPGGCLMELTIQLAIIMIGNQAVNTIIEMVIPLFLKMYKTFIITTGIEKAEKEEVALISCNQWTEDYKLSELESRSLFAEYLEMVLQYGFITIFVTAFPLAPLFALINNVLEMRLDAKKFIKYYRRPVPQRVKNIGVWYSILAIVGRISVASNAFIIAFSSHFIPRLVYELRVSGNHTEDGYLEHSLASFKTADFPIESAPINPSINPTVCRYTEYRNPYDITDETQKYKRPLIYWHILAARLAFIVVYQNLVSFVITIVQWMIPDVSRKLNDRIKREAYRTNEIIIHNETERAQQQKKNPRKNRDSMISSSTVYYDAINGDIGAEEELRRHKNSEFYDIE</sequence>
<keyword evidence="6 8" id="KW-0472">Membrane</keyword>
<organism evidence="11 12">
    <name type="scientific">Phyllotreta striolata</name>
    <name type="common">Striped flea beetle</name>
    <name type="synonym">Crioceris striolata</name>
    <dbReference type="NCBI Taxonomy" id="444603"/>
    <lineage>
        <taxon>Eukaryota</taxon>
        <taxon>Metazoa</taxon>
        <taxon>Ecdysozoa</taxon>
        <taxon>Arthropoda</taxon>
        <taxon>Hexapoda</taxon>
        <taxon>Insecta</taxon>
        <taxon>Pterygota</taxon>
        <taxon>Neoptera</taxon>
        <taxon>Endopterygota</taxon>
        <taxon>Coleoptera</taxon>
        <taxon>Polyphaga</taxon>
        <taxon>Cucujiformia</taxon>
        <taxon>Chrysomeloidea</taxon>
        <taxon>Chrysomelidae</taxon>
        <taxon>Galerucinae</taxon>
        <taxon>Alticini</taxon>
        <taxon>Phyllotreta</taxon>
    </lineage>
</organism>
<keyword evidence="7" id="KW-0325">Glycoprotein</keyword>
<evidence type="ECO:0000256" key="1">
    <source>
        <dbReference type="ARBA" id="ARBA00004651"/>
    </source>
</evidence>
<comment type="similarity">
    <text evidence="2 8">Belongs to the anoctamin family.</text>
</comment>
<dbReference type="Pfam" id="PF04547">
    <property type="entry name" value="Anoctamin"/>
    <property type="match status" value="1"/>
</dbReference>
<dbReference type="InterPro" id="IPR007632">
    <property type="entry name" value="Anoctamin"/>
</dbReference>
<feature type="domain" description="Anoctamin transmembrane" evidence="9">
    <location>
        <begin position="285"/>
        <end position="860"/>
    </location>
</feature>
<feature type="transmembrane region" description="Helical" evidence="8">
    <location>
        <begin position="450"/>
        <end position="474"/>
    </location>
</feature>
<dbReference type="PANTHER" id="PTHR12308">
    <property type="entry name" value="ANOCTAMIN"/>
    <property type="match status" value="1"/>
</dbReference>
<evidence type="ECO:0000256" key="7">
    <source>
        <dbReference type="ARBA" id="ARBA00023180"/>
    </source>
</evidence>
<dbReference type="Proteomes" id="UP001153712">
    <property type="component" value="Chromosome 3"/>
</dbReference>
<accession>A0A9N9XMI6</accession>
<feature type="transmembrane region" description="Helical" evidence="8">
    <location>
        <begin position="494"/>
        <end position="515"/>
    </location>
</feature>
<name>A0A9N9XMI6_PHYSR</name>
<dbReference type="AlphaFoldDB" id="A0A9N9XMI6"/>
<evidence type="ECO:0000259" key="9">
    <source>
        <dbReference type="Pfam" id="PF04547"/>
    </source>
</evidence>
<feature type="transmembrane region" description="Helical" evidence="8">
    <location>
        <begin position="302"/>
        <end position="323"/>
    </location>
</feature>
<keyword evidence="4 8" id="KW-0812">Transmembrane</keyword>
<dbReference type="GO" id="GO:0046983">
    <property type="term" value="F:protein dimerization activity"/>
    <property type="evidence" value="ECO:0007669"/>
    <property type="project" value="InterPro"/>
</dbReference>
<dbReference type="PANTHER" id="PTHR12308:SF83">
    <property type="entry name" value="ANOCTAMIN"/>
    <property type="match status" value="1"/>
</dbReference>
<feature type="transmembrane region" description="Helical" evidence="8">
    <location>
        <begin position="371"/>
        <end position="390"/>
    </location>
</feature>
<dbReference type="InterPro" id="IPR049452">
    <property type="entry name" value="Anoctamin_TM"/>
</dbReference>
<evidence type="ECO:0000256" key="5">
    <source>
        <dbReference type="ARBA" id="ARBA00022989"/>
    </source>
</evidence>
<evidence type="ECO:0000313" key="11">
    <source>
        <dbReference type="EMBL" id="CAG9859841.1"/>
    </source>
</evidence>
<evidence type="ECO:0000256" key="3">
    <source>
        <dbReference type="ARBA" id="ARBA00022475"/>
    </source>
</evidence>
<evidence type="ECO:0000256" key="6">
    <source>
        <dbReference type="ARBA" id="ARBA00023136"/>
    </source>
</evidence>
<evidence type="ECO:0000256" key="2">
    <source>
        <dbReference type="ARBA" id="ARBA00009671"/>
    </source>
</evidence>
<feature type="transmembrane region" description="Helical" evidence="8">
    <location>
        <begin position="821"/>
        <end position="846"/>
    </location>
</feature>
<protein>
    <recommendedName>
        <fullName evidence="8">Anoctamin</fullName>
    </recommendedName>
</protein>
<evidence type="ECO:0000259" key="10">
    <source>
        <dbReference type="Pfam" id="PF16178"/>
    </source>
</evidence>
<feature type="domain" description="Anoctamin dimerisation" evidence="10">
    <location>
        <begin position="76"/>
        <end position="282"/>
    </location>
</feature>
<feature type="transmembrane region" description="Helical" evidence="8">
    <location>
        <begin position="719"/>
        <end position="741"/>
    </location>
</feature>
<evidence type="ECO:0000256" key="4">
    <source>
        <dbReference type="ARBA" id="ARBA00022692"/>
    </source>
</evidence>